<evidence type="ECO:0000313" key="7">
    <source>
        <dbReference type="Proteomes" id="UP000179270"/>
    </source>
</evidence>
<gene>
    <name evidence="5" type="primary">rpmH</name>
    <name evidence="6" type="ORF">A3A74_06330</name>
</gene>
<evidence type="ECO:0000256" key="1">
    <source>
        <dbReference type="ARBA" id="ARBA00010111"/>
    </source>
</evidence>
<dbReference type="HAMAP" id="MF_00391">
    <property type="entry name" value="Ribosomal_bL34"/>
    <property type="match status" value="1"/>
</dbReference>
<dbReference type="FunFam" id="1.10.287.3980:FF:000001">
    <property type="entry name" value="Mitochondrial ribosomal protein L34"/>
    <property type="match status" value="1"/>
</dbReference>
<dbReference type="GO" id="GO:0005840">
    <property type="term" value="C:ribosome"/>
    <property type="evidence" value="ECO:0007669"/>
    <property type="project" value="UniProtKB-KW"/>
</dbReference>
<comment type="caution">
    <text evidence="6">The sequence shown here is derived from an EMBL/GenBank/DDBJ whole genome shotgun (WGS) entry which is preliminary data.</text>
</comment>
<dbReference type="InterPro" id="IPR020939">
    <property type="entry name" value="Ribosomal_bL34_CS"/>
</dbReference>
<dbReference type="Proteomes" id="UP000179270">
    <property type="component" value="Unassembled WGS sequence"/>
</dbReference>
<evidence type="ECO:0000256" key="4">
    <source>
        <dbReference type="ARBA" id="ARBA00035177"/>
    </source>
</evidence>
<evidence type="ECO:0000256" key="3">
    <source>
        <dbReference type="ARBA" id="ARBA00023274"/>
    </source>
</evidence>
<comment type="similarity">
    <text evidence="1 5">Belongs to the bacterial ribosomal protein bL34 family.</text>
</comment>
<reference evidence="6 7" key="1">
    <citation type="journal article" date="2016" name="Nat. Commun.">
        <title>Thousands of microbial genomes shed light on interconnected biogeochemical processes in an aquifer system.</title>
        <authorList>
            <person name="Anantharaman K."/>
            <person name="Brown C.T."/>
            <person name="Hug L.A."/>
            <person name="Sharon I."/>
            <person name="Castelle C.J."/>
            <person name="Probst A.J."/>
            <person name="Thomas B.C."/>
            <person name="Singh A."/>
            <person name="Wilkins M.J."/>
            <person name="Karaoz U."/>
            <person name="Brodie E.L."/>
            <person name="Williams K.H."/>
            <person name="Hubbard S.S."/>
            <person name="Banfield J.F."/>
        </authorList>
    </citation>
    <scope>NUCLEOTIDE SEQUENCE [LARGE SCALE GENOMIC DNA]</scope>
</reference>
<sequence length="44" mass="5540">MKRTWQPKKKKRLRKHGFMKRMFSKDGRKVLKTRRLKGRRRLSV</sequence>
<keyword evidence="2 5" id="KW-0689">Ribosomal protein</keyword>
<evidence type="ECO:0000256" key="2">
    <source>
        <dbReference type="ARBA" id="ARBA00022980"/>
    </source>
</evidence>
<dbReference type="GO" id="GO:0003735">
    <property type="term" value="F:structural constituent of ribosome"/>
    <property type="evidence" value="ECO:0007669"/>
    <property type="project" value="InterPro"/>
</dbReference>
<evidence type="ECO:0000313" key="6">
    <source>
        <dbReference type="EMBL" id="OGK42623.1"/>
    </source>
</evidence>
<dbReference type="GO" id="GO:1990904">
    <property type="term" value="C:ribonucleoprotein complex"/>
    <property type="evidence" value="ECO:0007669"/>
    <property type="project" value="UniProtKB-KW"/>
</dbReference>
<dbReference type="AlphaFoldDB" id="A0A1F7IGZ8"/>
<dbReference type="Pfam" id="PF00468">
    <property type="entry name" value="Ribosomal_L34"/>
    <property type="match status" value="1"/>
</dbReference>
<keyword evidence="3 5" id="KW-0687">Ribonucleoprotein</keyword>
<organism evidence="6 7">
    <name type="scientific">Candidatus Roizmanbacteria bacterium RIFCSPLOWO2_01_FULL_35_13</name>
    <dbReference type="NCBI Taxonomy" id="1802055"/>
    <lineage>
        <taxon>Bacteria</taxon>
        <taxon>Candidatus Roizmaniibacteriota</taxon>
    </lineage>
</organism>
<dbReference type="PANTHER" id="PTHR14503:SF4">
    <property type="entry name" value="LARGE RIBOSOMAL SUBUNIT PROTEIN BL34M"/>
    <property type="match status" value="1"/>
</dbReference>
<dbReference type="EMBL" id="MGAF01000006">
    <property type="protein sequence ID" value="OGK42623.1"/>
    <property type="molecule type" value="Genomic_DNA"/>
</dbReference>
<dbReference type="PROSITE" id="PS00784">
    <property type="entry name" value="RIBOSOMAL_L34"/>
    <property type="match status" value="1"/>
</dbReference>
<proteinExistence type="inferred from homology"/>
<dbReference type="Gene3D" id="1.10.287.3980">
    <property type="match status" value="1"/>
</dbReference>
<dbReference type="InterPro" id="IPR000271">
    <property type="entry name" value="Ribosomal_bL34"/>
</dbReference>
<protein>
    <recommendedName>
        <fullName evidence="4 5">Large ribosomal subunit protein bL34</fullName>
    </recommendedName>
</protein>
<dbReference type="GO" id="GO:0006412">
    <property type="term" value="P:translation"/>
    <property type="evidence" value="ECO:0007669"/>
    <property type="project" value="UniProtKB-UniRule"/>
</dbReference>
<dbReference type="STRING" id="1802055.A3A74_06330"/>
<accession>A0A1F7IGZ8</accession>
<dbReference type="PANTHER" id="PTHR14503">
    <property type="entry name" value="MITOCHONDRIAL RIBOSOMAL PROTEIN 34 FAMILY MEMBER"/>
    <property type="match status" value="1"/>
</dbReference>
<dbReference type="NCBIfam" id="TIGR01030">
    <property type="entry name" value="rpmH_bact"/>
    <property type="match status" value="1"/>
</dbReference>
<name>A0A1F7IGZ8_9BACT</name>
<evidence type="ECO:0000256" key="5">
    <source>
        <dbReference type="HAMAP-Rule" id="MF_00391"/>
    </source>
</evidence>